<dbReference type="InterPro" id="IPR051128">
    <property type="entry name" value="EgtD_Methyltrsf_superfamily"/>
</dbReference>
<dbReference type="Gene3D" id="3.40.50.150">
    <property type="entry name" value="Vaccinia Virus protein VP39"/>
    <property type="match status" value="1"/>
</dbReference>
<dbReference type="AlphaFoldDB" id="A0A2H2ZK85"/>
<evidence type="ECO:0000256" key="2">
    <source>
        <dbReference type="ARBA" id="ARBA00022679"/>
    </source>
</evidence>
<sequence>MSAVKEPVLLVQQQQQQQHTDDAMALKSATTTTTTTQRTLDIIDIQNARIEVNLKDEILAQMNPEEGPRTLPTLLLYDERGLQLFEEITYLDEYYLTNYEIELLKKSAAEMASQIPEGAIVVELGSGNLRKVCLLLQAFEDAKKKIDYFALDLSQKELERTLAEAPVFEYVSCRGLRGTYDDGCEWLKQEAILARPKCILHLGSSIGNFTRDEAAEFLRSFAEVLQPSDLMIVGVDSCQNPDKVYHAYNDSKGVTHQFVLNGLTHANEVLGQEVFNVEEWQVIGEYVYDVDGGRHQAFVSPLEVASVLGHIIKPHERIKIEQSFKYSDVGLDKLFKTAGLVEVAKWSRQGEYGLHMLKRAKMPFPRLRELYASDTLPTWADWENLWAAWDTVTRKMLPDAELNEKPIKLRNACIFYLGHIPAFLDIQLKKTTKAGGTEPLYFHTIFERGIDPDVDNPEKCHDHSEVPDEWPPLEDILKYQDRVRERLRKLYASPDELVGDVRRAVWIGFEHEALHLETLLYMLLQSDKTLPPPHTVVPDFPKMAQKAYAARVPNQWFDVPEQTITIGMDDPEDEHDPNRHFGWDNEKPARQETVRAFQAKARPITNEEYAKYLYSSHIENLPASWSVIPPNYHHNTNATTPGKPILSELPESFLHDKAVRTVYGLVPLRYALDWPIFASYDELAGCAAWMGGRIPTMEEAKSIYAYVERQKDIAKQSKLSNKVPAVNGHLVNDGVEETPPSKPSSASLFVDLSTTNTGFLHWHPVPVTPNGGSLAGQAELGGVWEWTSSVLRPHQGFRPMSLYPGYTADFFDDKHNVVLGGSWATHPRIAGRKSFVNWYQRNYLYAWVGARLVRDV</sequence>
<evidence type="ECO:0000256" key="3">
    <source>
        <dbReference type="ARBA" id="ARBA00022691"/>
    </source>
</evidence>
<dbReference type="GO" id="GO:0032259">
    <property type="term" value="P:methylation"/>
    <property type="evidence" value="ECO:0007669"/>
    <property type="project" value="UniProtKB-KW"/>
</dbReference>
<evidence type="ECO:0000313" key="11">
    <source>
        <dbReference type="Proteomes" id="UP000219286"/>
    </source>
</evidence>
<feature type="domain" description="Histidine-specific methyltransferase SAM-dependent" evidence="8">
    <location>
        <begin position="57"/>
        <end position="358"/>
    </location>
</feature>
<proteinExistence type="predicted"/>
<keyword evidence="1" id="KW-0489">Methyltransferase</keyword>
<dbReference type="InterPro" id="IPR042095">
    <property type="entry name" value="SUMF_sf"/>
</dbReference>
<keyword evidence="2" id="KW-0808">Transferase</keyword>
<evidence type="ECO:0000259" key="9">
    <source>
        <dbReference type="Pfam" id="PF12867"/>
    </source>
</evidence>
<dbReference type="InterPro" id="IPR024775">
    <property type="entry name" value="DinB-like"/>
</dbReference>
<evidence type="ECO:0000256" key="1">
    <source>
        <dbReference type="ARBA" id="ARBA00022603"/>
    </source>
</evidence>
<dbReference type="InterPro" id="IPR005532">
    <property type="entry name" value="SUMF_dom"/>
</dbReference>
<reference evidence="10 11" key="1">
    <citation type="journal article" date="2015" name="Genome Announc.">
        <title>Genome sequence and annotation of Trichoderma parareesei, the ancestor of the cellulase producer Trichoderma reesei.</title>
        <authorList>
            <person name="Yang D."/>
            <person name="Pomraning K."/>
            <person name="Kopchinskiy A."/>
            <person name="Karimi Aghcheh R."/>
            <person name="Atanasova L."/>
            <person name="Chenthamara K."/>
            <person name="Baker S.E."/>
            <person name="Zhang R."/>
            <person name="Shen Q."/>
            <person name="Freitag M."/>
            <person name="Kubicek C.P."/>
            <person name="Druzhinina I.S."/>
        </authorList>
    </citation>
    <scope>NUCLEOTIDE SEQUENCE [LARGE SCALE GENOMIC DNA]</scope>
    <source>
        <strain evidence="10 11">CBS 125925</strain>
    </source>
</reference>
<dbReference type="SMR" id="A0A2H2ZK85"/>
<dbReference type="InterPro" id="IPR029063">
    <property type="entry name" value="SAM-dependent_MTases_sf"/>
</dbReference>
<feature type="domain" description="DinB-like" evidence="9">
    <location>
        <begin position="384"/>
        <end position="518"/>
    </location>
</feature>
<dbReference type="Pfam" id="PF12867">
    <property type="entry name" value="DinB_2"/>
    <property type="match status" value="1"/>
</dbReference>
<dbReference type="Proteomes" id="UP000219286">
    <property type="component" value="Unassembled WGS sequence"/>
</dbReference>
<dbReference type="NCBIfam" id="TIGR03439">
    <property type="entry name" value="methyl_EasF"/>
    <property type="match status" value="1"/>
</dbReference>
<comment type="caution">
    <text evidence="10">The sequence shown here is derived from an EMBL/GenBank/DDBJ whole genome shotgun (WGS) entry which is preliminary data.</text>
</comment>
<evidence type="ECO:0000259" key="8">
    <source>
        <dbReference type="Pfam" id="PF10017"/>
    </source>
</evidence>
<dbReference type="InterPro" id="IPR017805">
    <property type="entry name" value="SAM_MeTrfase_EasF-type_put"/>
</dbReference>
<keyword evidence="5" id="KW-0408">Iron</keyword>
<keyword evidence="4" id="KW-0560">Oxidoreductase</keyword>
<keyword evidence="3" id="KW-0949">S-adenosyl-L-methionine</keyword>
<protein>
    <submittedName>
        <fullName evidence="10">Uncharacterized protein</fullName>
    </submittedName>
</protein>
<dbReference type="PANTHER" id="PTHR43397">
    <property type="entry name" value="ERGOTHIONEINE BIOSYNTHESIS PROTEIN 1"/>
    <property type="match status" value="1"/>
</dbReference>
<dbReference type="GO" id="GO:0008168">
    <property type="term" value="F:methyltransferase activity"/>
    <property type="evidence" value="ECO:0007669"/>
    <property type="project" value="UniProtKB-KW"/>
</dbReference>
<name>A0A2H2ZK85_TRIPA</name>
<dbReference type="InterPro" id="IPR019257">
    <property type="entry name" value="MeTrfase_dom"/>
</dbReference>
<accession>A0A2H2ZK85</accession>
<evidence type="ECO:0000256" key="5">
    <source>
        <dbReference type="ARBA" id="ARBA00023004"/>
    </source>
</evidence>
<dbReference type="SUPFAM" id="SSF56436">
    <property type="entry name" value="C-type lectin-like"/>
    <property type="match status" value="1"/>
</dbReference>
<evidence type="ECO:0000259" key="7">
    <source>
        <dbReference type="Pfam" id="PF03781"/>
    </source>
</evidence>
<dbReference type="OrthoDB" id="659at2759"/>
<evidence type="ECO:0000313" key="10">
    <source>
        <dbReference type="EMBL" id="OTA07747.1"/>
    </source>
</evidence>
<evidence type="ECO:0000256" key="4">
    <source>
        <dbReference type="ARBA" id="ARBA00023002"/>
    </source>
</evidence>
<dbReference type="Gene3D" id="3.90.1580.10">
    <property type="entry name" value="paralog of FGE (formylglycine-generating enzyme)"/>
    <property type="match status" value="1"/>
</dbReference>
<comment type="pathway">
    <text evidence="6">Amino-acid biosynthesis; ergothioneine biosynthesis.</text>
</comment>
<dbReference type="InterPro" id="IPR016187">
    <property type="entry name" value="CTDL_fold"/>
</dbReference>
<dbReference type="EMBL" id="LFMI01000794">
    <property type="protein sequence ID" value="OTA07747.1"/>
    <property type="molecule type" value="Genomic_DNA"/>
</dbReference>
<keyword evidence="11" id="KW-1185">Reference proteome</keyword>
<dbReference type="Pfam" id="PF03781">
    <property type="entry name" value="FGE-sulfatase"/>
    <property type="match status" value="1"/>
</dbReference>
<organism evidence="10 11">
    <name type="scientific">Trichoderma parareesei</name>
    <name type="common">Filamentous fungus</name>
    <dbReference type="NCBI Taxonomy" id="858221"/>
    <lineage>
        <taxon>Eukaryota</taxon>
        <taxon>Fungi</taxon>
        <taxon>Dikarya</taxon>
        <taxon>Ascomycota</taxon>
        <taxon>Pezizomycotina</taxon>
        <taxon>Sordariomycetes</taxon>
        <taxon>Hypocreomycetidae</taxon>
        <taxon>Hypocreales</taxon>
        <taxon>Hypocreaceae</taxon>
        <taxon>Trichoderma</taxon>
    </lineage>
</organism>
<dbReference type="Pfam" id="PF10017">
    <property type="entry name" value="Methyltransf_33"/>
    <property type="match status" value="1"/>
</dbReference>
<evidence type="ECO:0000256" key="6">
    <source>
        <dbReference type="ARBA" id="ARBA00037882"/>
    </source>
</evidence>
<feature type="domain" description="Sulfatase-modifying factor enzyme-like" evidence="7">
    <location>
        <begin position="580"/>
        <end position="854"/>
    </location>
</feature>
<gene>
    <name evidence="10" type="ORF">A9Z42_0086380</name>
</gene>
<dbReference type="PANTHER" id="PTHR43397:SF1">
    <property type="entry name" value="ERGOTHIONEINE BIOSYNTHESIS PROTEIN 1"/>
    <property type="match status" value="1"/>
</dbReference>